<feature type="compositionally biased region" description="Polar residues" evidence="5">
    <location>
        <begin position="1"/>
        <end position="35"/>
    </location>
</feature>
<feature type="transmembrane region" description="Helical" evidence="6">
    <location>
        <begin position="399"/>
        <end position="418"/>
    </location>
</feature>
<reference evidence="8 9" key="1">
    <citation type="submission" date="2019-06" db="EMBL/GenBank/DDBJ databases">
        <title>Genome Sequence of the Brown Rot Fungal Pathogen Monilinia fructicola.</title>
        <authorList>
            <person name="De Miccolis Angelini R.M."/>
            <person name="Landi L."/>
            <person name="Abate D."/>
            <person name="Pollastro S."/>
            <person name="Romanazzi G."/>
            <person name="Faretra F."/>
        </authorList>
    </citation>
    <scope>NUCLEOTIDE SEQUENCE [LARGE SCALE GENOMIC DNA]</scope>
    <source>
        <strain evidence="8 9">Mfrc123</strain>
    </source>
</reference>
<dbReference type="InterPro" id="IPR011701">
    <property type="entry name" value="MFS"/>
</dbReference>
<evidence type="ECO:0000256" key="6">
    <source>
        <dbReference type="SAM" id="Phobius"/>
    </source>
</evidence>
<dbReference type="InterPro" id="IPR036259">
    <property type="entry name" value="MFS_trans_sf"/>
</dbReference>
<gene>
    <name evidence="8" type="ORF">EYC84_004597</name>
</gene>
<proteinExistence type="predicted"/>
<dbReference type="EMBL" id="VICG01000002">
    <property type="protein sequence ID" value="KAA8575434.1"/>
    <property type="molecule type" value="Genomic_DNA"/>
</dbReference>
<dbReference type="Pfam" id="PF07690">
    <property type="entry name" value="MFS_1"/>
    <property type="match status" value="1"/>
</dbReference>
<name>A0A5M9K0X7_MONFR</name>
<dbReference type="FunFam" id="1.20.1250.20:FF:000786">
    <property type="entry name" value="MFS multidrug transporter, putative"/>
    <property type="match status" value="1"/>
</dbReference>
<evidence type="ECO:0000256" key="5">
    <source>
        <dbReference type="SAM" id="MobiDB-lite"/>
    </source>
</evidence>
<dbReference type="InterPro" id="IPR020846">
    <property type="entry name" value="MFS_dom"/>
</dbReference>
<feature type="transmembrane region" description="Helical" evidence="6">
    <location>
        <begin position="367"/>
        <end position="392"/>
    </location>
</feature>
<dbReference type="GO" id="GO:0022857">
    <property type="term" value="F:transmembrane transporter activity"/>
    <property type="evidence" value="ECO:0007669"/>
    <property type="project" value="InterPro"/>
</dbReference>
<dbReference type="PANTHER" id="PTHR23501">
    <property type="entry name" value="MAJOR FACILITATOR SUPERFAMILY"/>
    <property type="match status" value="1"/>
</dbReference>
<feature type="transmembrane region" description="Helical" evidence="6">
    <location>
        <begin position="538"/>
        <end position="557"/>
    </location>
</feature>
<keyword evidence="9" id="KW-1185">Reference proteome</keyword>
<feature type="transmembrane region" description="Helical" evidence="6">
    <location>
        <begin position="334"/>
        <end position="355"/>
    </location>
</feature>
<dbReference type="SUPFAM" id="SSF103473">
    <property type="entry name" value="MFS general substrate transporter"/>
    <property type="match status" value="2"/>
</dbReference>
<comment type="subcellular location">
    <subcellularLocation>
        <location evidence="1">Membrane</location>
        <topology evidence="1">Multi-pass membrane protein</topology>
    </subcellularLocation>
</comment>
<protein>
    <recommendedName>
        <fullName evidence="7">Major facilitator superfamily (MFS) profile domain-containing protein</fullName>
    </recommendedName>
</protein>
<feature type="transmembrane region" description="Helical" evidence="6">
    <location>
        <begin position="281"/>
        <end position="298"/>
    </location>
</feature>
<evidence type="ECO:0000313" key="9">
    <source>
        <dbReference type="Proteomes" id="UP000322873"/>
    </source>
</evidence>
<dbReference type="VEuPathDB" id="FungiDB:MFRU_002g00870"/>
<feature type="transmembrane region" description="Helical" evidence="6">
    <location>
        <begin position="253"/>
        <end position="275"/>
    </location>
</feature>
<evidence type="ECO:0000256" key="3">
    <source>
        <dbReference type="ARBA" id="ARBA00022989"/>
    </source>
</evidence>
<feature type="transmembrane region" description="Helical" evidence="6">
    <location>
        <begin position="55"/>
        <end position="82"/>
    </location>
</feature>
<evidence type="ECO:0000256" key="2">
    <source>
        <dbReference type="ARBA" id="ARBA00022692"/>
    </source>
</evidence>
<dbReference type="Gene3D" id="1.20.1250.20">
    <property type="entry name" value="MFS general substrate transporter like domains"/>
    <property type="match status" value="1"/>
</dbReference>
<feature type="transmembrane region" description="Helical" evidence="6">
    <location>
        <begin position="124"/>
        <end position="142"/>
    </location>
</feature>
<dbReference type="AlphaFoldDB" id="A0A5M9K0X7"/>
<dbReference type="Proteomes" id="UP000322873">
    <property type="component" value="Unassembled WGS sequence"/>
</dbReference>
<dbReference type="PRINTS" id="PR01036">
    <property type="entry name" value="TCRTETB"/>
</dbReference>
<evidence type="ECO:0000256" key="1">
    <source>
        <dbReference type="ARBA" id="ARBA00004141"/>
    </source>
</evidence>
<feature type="domain" description="Major facilitator superfamily (MFS) profile" evidence="7">
    <location>
        <begin position="58"/>
        <end position="562"/>
    </location>
</feature>
<feature type="transmembrane region" description="Helical" evidence="6">
    <location>
        <begin position="94"/>
        <end position="112"/>
    </location>
</feature>
<evidence type="ECO:0000256" key="4">
    <source>
        <dbReference type="ARBA" id="ARBA00023136"/>
    </source>
</evidence>
<dbReference type="Gene3D" id="1.20.1720.10">
    <property type="entry name" value="Multidrug resistance protein D"/>
    <property type="match status" value="1"/>
</dbReference>
<accession>A0A5M9K0X7</accession>
<evidence type="ECO:0000259" key="7">
    <source>
        <dbReference type="PROSITE" id="PS50850"/>
    </source>
</evidence>
<feature type="transmembrane region" description="Helical" evidence="6">
    <location>
        <begin position="212"/>
        <end position="232"/>
    </location>
</feature>
<keyword evidence="3 6" id="KW-1133">Transmembrane helix</keyword>
<dbReference type="FunFam" id="1.20.1720.10:FF:000018">
    <property type="entry name" value="Putative MFS multidrug transporter"/>
    <property type="match status" value="1"/>
</dbReference>
<keyword evidence="4 6" id="KW-0472">Membrane</keyword>
<dbReference type="GO" id="GO:0005886">
    <property type="term" value="C:plasma membrane"/>
    <property type="evidence" value="ECO:0007669"/>
    <property type="project" value="TreeGrafter"/>
</dbReference>
<feature type="transmembrane region" description="Helical" evidence="6">
    <location>
        <begin position="424"/>
        <end position="447"/>
    </location>
</feature>
<organism evidence="8 9">
    <name type="scientific">Monilinia fructicola</name>
    <name type="common">Brown rot fungus</name>
    <name type="synonym">Ciboria fructicola</name>
    <dbReference type="NCBI Taxonomy" id="38448"/>
    <lineage>
        <taxon>Eukaryota</taxon>
        <taxon>Fungi</taxon>
        <taxon>Dikarya</taxon>
        <taxon>Ascomycota</taxon>
        <taxon>Pezizomycotina</taxon>
        <taxon>Leotiomycetes</taxon>
        <taxon>Helotiales</taxon>
        <taxon>Sclerotiniaceae</taxon>
        <taxon>Monilinia</taxon>
    </lineage>
</organism>
<feature type="transmembrane region" description="Helical" evidence="6">
    <location>
        <begin position="182"/>
        <end position="206"/>
    </location>
</feature>
<evidence type="ECO:0000313" key="8">
    <source>
        <dbReference type="EMBL" id="KAA8575434.1"/>
    </source>
</evidence>
<dbReference type="PROSITE" id="PS50850">
    <property type="entry name" value="MFS"/>
    <property type="match status" value="1"/>
</dbReference>
<feature type="region of interest" description="Disordered" evidence="5">
    <location>
        <begin position="1"/>
        <end position="43"/>
    </location>
</feature>
<comment type="caution">
    <text evidence="8">The sequence shown here is derived from an EMBL/GenBank/DDBJ whole genome shotgun (WGS) entry which is preliminary data.</text>
</comment>
<sequence>MGQSAETPDLEVSSTRHQMPSNTTISDIPTSIQEKSTPDAVTPAPNIEFKPTTAFILAFSSICLITLAAALDATSLSIALPIITTKLRGTAIEAFWSGTSFLLTSAVFQPVIAGLSHVFGRKELLLGSAVFFGIGSILAAVAKNFTLMLVGRSVQGIGGGGILTLGEVLVTDLVPLTVRGAYFGYFGSIWAIGSVGGPLIGGAFAQNVSWRWIFWINIPIIASGSIAIILFLKIKRTPGNLLAKVKRFDWFGSVIFVSSTISFLIPITWGGVMYAWDSWRVLFPLLIGVAGLIAFAFYEKRLSDGAFDSEGEPLPGDNLEPIIRFSIFSTWSTIFIYFQTLVHGMVLWSLLYYLPLYYEAVQGYTPIISGVAVLPETSFVAPMSVVVGVLVAKTGRYRWALWSGWFLATSGAGLLYLLEPKTSIVQWVFLNVPISIGTGMLFPAMALGNQAASRPQDAGHAAAFYAFDRVFGQAIGVAVGGVVFQNEIKQKLTLYPSLASMATQYSKDATALVEVIKSMDEGLEKTLLKQAYADSLKMIWVVMCALCGAALITSLFVKGYSLEVEHKTLQGLKEGKRVGDTESADEN</sequence>
<dbReference type="PANTHER" id="PTHR23501:SF59">
    <property type="entry name" value="MAJOR FACILITATOR SUPERFAMILY (MFS) PROFILE DOMAIN-CONTAINING PROTEIN-RELATED"/>
    <property type="match status" value="1"/>
</dbReference>
<keyword evidence="2 6" id="KW-0812">Transmembrane</keyword>
<dbReference type="OrthoDB" id="4139357at2759"/>